<dbReference type="AlphaFoldDB" id="A0A0B1P5A4"/>
<protein>
    <submittedName>
        <fullName evidence="1">Putative eka-like protein</fullName>
    </submittedName>
</protein>
<gene>
    <name evidence="1" type="ORF">EV44_g3779</name>
</gene>
<dbReference type="EMBL" id="JNVN01001190">
    <property type="protein sequence ID" value="KHJ33852.1"/>
    <property type="molecule type" value="Genomic_DNA"/>
</dbReference>
<dbReference type="Proteomes" id="UP000030854">
    <property type="component" value="Unassembled WGS sequence"/>
</dbReference>
<evidence type="ECO:0000313" key="2">
    <source>
        <dbReference type="Proteomes" id="UP000030854"/>
    </source>
</evidence>
<sequence length="362" mass="40864">MCLSGLYSTRIYVGFVIRSGAFRAKDPHQSININTRITWISLKSLKLLRRNRAINHPLFPQSLQYPIPNTPSPFASPSPPLNIQPPTKTTNGRQILKPVAPSKRLVTERPSLNNSNQPNIRNAFFPKELAEIVATRQRRERAWHAHLMMYTTTMSNIESTLVNFKDDVEKEEVEAFKAYLRLAIANFAAVDTSPIPPKVPTHSRPTKCSNYRLGKDKNILKNVAIATPQIMKSVASTGGNTQEVHKLPKNPKINQITWATIARNGQKKARVIPSNEKQVASVSQSMIIKEKSQTTFIDKRLFVRISKEHEWRKLSPAGLREVIVKKLSISPSLIGKIMSQAVALHSLGEKQRSIIFVYYCKD</sequence>
<comment type="caution">
    <text evidence="1">The sequence shown here is derived from an EMBL/GenBank/DDBJ whole genome shotgun (WGS) entry which is preliminary data.</text>
</comment>
<reference evidence="1 2" key="1">
    <citation type="journal article" date="2014" name="BMC Genomics">
        <title>Adaptive genomic structural variation in the grape powdery mildew pathogen, Erysiphe necator.</title>
        <authorList>
            <person name="Jones L."/>
            <person name="Riaz S."/>
            <person name="Morales-Cruz A."/>
            <person name="Amrine K.C."/>
            <person name="McGuire B."/>
            <person name="Gubler W.D."/>
            <person name="Walker M.A."/>
            <person name="Cantu D."/>
        </authorList>
    </citation>
    <scope>NUCLEOTIDE SEQUENCE [LARGE SCALE GENOMIC DNA]</scope>
    <source>
        <strain evidence="2">c</strain>
    </source>
</reference>
<accession>A0A0B1P5A4</accession>
<keyword evidence="2" id="KW-1185">Reference proteome</keyword>
<organism evidence="1 2">
    <name type="scientific">Uncinula necator</name>
    <name type="common">Grape powdery mildew</name>
    <dbReference type="NCBI Taxonomy" id="52586"/>
    <lineage>
        <taxon>Eukaryota</taxon>
        <taxon>Fungi</taxon>
        <taxon>Dikarya</taxon>
        <taxon>Ascomycota</taxon>
        <taxon>Pezizomycotina</taxon>
        <taxon>Leotiomycetes</taxon>
        <taxon>Erysiphales</taxon>
        <taxon>Erysiphaceae</taxon>
        <taxon>Erysiphe</taxon>
    </lineage>
</organism>
<dbReference type="HOGENOM" id="CLU_018153_3_0_1"/>
<name>A0A0B1P5A4_UNCNE</name>
<evidence type="ECO:0000313" key="1">
    <source>
        <dbReference type="EMBL" id="KHJ33852.1"/>
    </source>
</evidence>
<proteinExistence type="predicted"/>